<reference evidence="1" key="1">
    <citation type="submission" date="2021-01" db="EMBL/GenBank/DDBJ databases">
        <authorList>
            <person name="Corre E."/>
            <person name="Pelletier E."/>
            <person name="Niang G."/>
            <person name="Scheremetjew M."/>
            <person name="Finn R."/>
            <person name="Kale V."/>
            <person name="Holt S."/>
            <person name="Cochrane G."/>
            <person name="Meng A."/>
            <person name="Brown T."/>
            <person name="Cohen L."/>
        </authorList>
    </citation>
    <scope>NUCLEOTIDE SEQUENCE</scope>
    <source>
        <strain evidence="1">CCMP 410</strain>
    </source>
</reference>
<organism evidence="1">
    <name type="scientific">Grammatophora oceanica</name>
    <dbReference type="NCBI Taxonomy" id="210454"/>
    <lineage>
        <taxon>Eukaryota</taxon>
        <taxon>Sar</taxon>
        <taxon>Stramenopiles</taxon>
        <taxon>Ochrophyta</taxon>
        <taxon>Bacillariophyta</taxon>
        <taxon>Fragilariophyceae</taxon>
        <taxon>Fragilariophycidae</taxon>
        <taxon>Rhabdonematales</taxon>
        <taxon>Grammatophoraceae</taxon>
        <taxon>Grammatophora</taxon>
    </lineage>
</organism>
<gene>
    <name evidence="1" type="ORF">GOCE00092_LOCUS17864</name>
</gene>
<dbReference type="AlphaFoldDB" id="A0A7S1VC42"/>
<proteinExistence type="predicted"/>
<accession>A0A7S1VC42</accession>
<protein>
    <submittedName>
        <fullName evidence="1">Uncharacterized protein</fullName>
    </submittedName>
</protein>
<name>A0A7S1VC42_9STRA</name>
<sequence length="204" mass="22628">MDVEDLSKFGRMAHLKHFTLAHWGPGDLHSFLTPLLDAAETDGTSVYSHQLESLDCSDAHLGRDDVESLLRLLKLPGCRLKSLGVGRSEAMGWEFTCQEIKVPDQLSLHPLKALVETVRYHNVSLVEFPVGINVSRCASIGFWVRMNRACPNRIKLGRKPGLVFALASEISNVLEKDPYSASIVFELVRSTHQHWASGLAGNPK</sequence>
<dbReference type="EMBL" id="HBGK01034541">
    <property type="protein sequence ID" value="CAD9293062.1"/>
    <property type="molecule type" value="Transcribed_RNA"/>
</dbReference>
<evidence type="ECO:0000313" key="1">
    <source>
        <dbReference type="EMBL" id="CAD9293062.1"/>
    </source>
</evidence>